<evidence type="ECO:0000259" key="4">
    <source>
        <dbReference type="Pfam" id="PF00248"/>
    </source>
</evidence>
<name>A0ABM8GHC9_9MICO</name>
<keyword evidence="2" id="KW-0521">NADP</keyword>
<organism evidence="5 7">
    <name type="scientific">Frondihabitans sucicola</name>
    <dbReference type="NCBI Taxonomy" id="1268041"/>
    <lineage>
        <taxon>Bacteria</taxon>
        <taxon>Bacillati</taxon>
        <taxon>Actinomycetota</taxon>
        <taxon>Actinomycetes</taxon>
        <taxon>Micrococcales</taxon>
        <taxon>Microbacteriaceae</taxon>
        <taxon>Frondihabitans</taxon>
    </lineage>
</organism>
<comment type="similarity">
    <text evidence="1">Belongs to the aldo/keto reductase family.</text>
</comment>
<feature type="domain" description="NADP-dependent oxidoreductase" evidence="4">
    <location>
        <begin position="2"/>
        <end position="196"/>
    </location>
</feature>
<dbReference type="PANTHER" id="PTHR43827:SF3">
    <property type="entry name" value="NADP-DEPENDENT OXIDOREDUCTASE DOMAIN-CONTAINING PROTEIN"/>
    <property type="match status" value="1"/>
</dbReference>
<evidence type="ECO:0000256" key="3">
    <source>
        <dbReference type="ARBA" id="ARBA00023002"/>
    </source>
</evidence>
<evidence type="ECO:0000256" key="2">
    <source>
        <dbReference type="ARBA" id="ARBA00022857"/>
    </source>
</evidence>
<dbReference type="InterPro" id="IPR036812">
    <property type="entry name" value="NAD(P)_OxRdtase_dom_sf"/>
</dbReference>
<evidence type="ECO:0000313" key="7">
    <source>
        <dbReference type="Proteomes" id="UP001321486"/>
    </source>
</evidence>
<reference evidence="5" key="1">
    <citation type="journal article" date="2014" name="Int. J. Syst. Evol. Microbiol.">
        <title>Complete genome of a new Firmicutes species belonging to the dominant human colonic microbiota ('Ruminococcus bicirculans') reveals two chromosomes and a selective capacity to utilize plant glucans.</title>
        <authorList>
            <consortium name="NISC Comparative Sequencing Program"/>
            <person name="Wegmann U."/>
            <person name="Louis P."/>
            <person name="Goesmann A."/>
            <person name="Henrissat B."/>
            <person name="Duncan S.H."/>
            <person name="Flint H.J."/>
        </authorList>
    </citation>
    <scope>NUCLEOTIDE SEQUENCE</scope>
    <source>
        <strain evidence="5">NBRC 108728</strain>
    </source>
</reference>
<reference evidence="7" key="2">
    <citation type="journal article" date="2019" name="Int. J. Syst. Evol. Microbiol.">
        <title>The Global Catalogue of Microorganisms (GCM) 10K type strain sequencing project: providing services to taxonomists for standard genome sequencing and annotation.</title>
        <authorList>
            <consortium name="The Broad Institute Genomics Platform"/>
            <consortium name="The Broad Institute Genome Sequencing Center for Infectious Disease"/>
            <person name="Wu L."/>
            <person name="Ma J."/>
        </authorList>
    </citation>
    <scope>NUCLEOTIDE SEQUENCE [LARGE SCALE GENOMIC DNA]</scope>
    <source>
        <strain evidence="7">NBRC 108728</strain>
    </source>
</reference>
<dbReference type="Pfam" id="PF00248">
    <property type="entry name" value="Aldo_ket_red"/>
    <property type="match status" value="1"/>
</dbReference>
<protein>
    <submittedName>
        <fullName evidence="5">Oxidoreductase</fullName>
    </submittedName>
</protein>
<dbReference type="Proteomes" id="UP001321486">
    <property type="component" value="Chromosome"/>
</dbReference>
<dbReference type="InterPro" id="IPR020471">
    <property type="entry name" value="AKR"/>
</dbReference>
<proteinExistence type="inferred from homology"/>
<dbReference type="Gene3D" id="3.20.20.100">
    <property type="entry name" value="NADP-dependent oxidoreductase domain"/>
    <property type="match status" value="1"/>
</dbReference>
<dbReference type="PRINTS" id="PR00069">
    <property type="entry name" value="ALDKETRDTASE"/>
</dbReference>
<dbReference type="EMBL" id="AP027732">
    <property type="protein sequence ID" value="BDZ52256.1"/>
    <property type="molecule type" value="Genomic_DNA"/>
</dbReference>
<evidence type="ECO:0000256" key="1">
    <source>
        <dbReference type="ARBA" id="ARBA00007905"/>
    </source>
</evidence>
<dbReference type="SUPFAM" id="SSF51430">
    <property type="entry name" value="NAD(P)-linked oxidoreductase"/>
    <property type="match status" value="1"/>
</dbReference>
<dbReference type="PANTHER" id="PTHR43827">
    <property type="entry name" value="2,5-DIKETO-D-GLUCONIC ACID REDUCTASE"/>
    <property type="match status" value="1"/>
</dbReference>
<keyword evidence="7" id="KW-1185">Reference proteome</keyword>
<sequence length="212" mass="23481">MPRDEIVLTSKLAGRHHGRDEARVGVTESLTNLGLAKIDLFLIHWPLPKIDKYVDSWKTLIDLRDEGLLGSIGVSNFTPEHLRRLVDETGVVPAVNQVELHPFFPQVELRAVHQELGIVTEAWSPLGRGTGLLDDPIIVAASEKHAVSTGQIVLRWHYQNGVVPIPMSSSPARRAQNLELGGFELDESEVAAISSLGRGRIWGQDPNEHEEF</sequence>
<evidence type="ECO:0000313" key="6">
    <source>
        <dbReference type="EMBL" id="BDZ52256.1"/>
    </source>
</evidence>
<reference evidence="5" key="3">
    <citation type="submission" date="2023-02" db="EMBL/GenBank/DDBJ databases">
        <authorList>
            <person name="Sun Q."/>
            <person name="Mori K."/>
        </authorList>
    </citation>
    <scope>NUCLEOTIDE SEQUENCE</scope>
    <source>
        <strain evidence="5">NBRC 108728</strain>
    </source>
</reference>
<keyword evidence="3" id="KW-0560">Oxidoreductase</keyword>
<dbReference type="RefSeq" id="WP_350271603.1">
    <property type="nucleotide sequence ID" value="NZ_AP027732.1"/>
</dbReference>
<dbReference type="InterPro" id="IPR023210">
    <property type="entry name" value="NADP_OxRdtase_dom"/>
</dbReference>
<gene>
    <name evidence="5" type="ORF">GCM10025867_00240</name>
    <name evidence="6" type="ORF">GCM10025867_44970</name>
</gene>
<dbReference type="EMBL" id="AP027732">
    <property type="protein sequence ID" value="BDZ47783.1"/>
    <property type="molecule type" value="Genomic_DNA"/>
</dbReference>
<evidence type="ECO:0000313" key="5">
    <source>
        <dbReference type="EMBL" id="BDZ47783.1"/>
    </source>
</evidence>
<accession>A0ABM8GHC9</accession>